<proteinExistence type="predicted"/>
<sequence>MEWDNDSSCANLRNDSESPQPRPEYLHEAVLAAGLIPPNASGPDGIPTPFPSFQSQNSSNQQLQIHRPHPQPTNVLSVHRPQPLHQQLPCQVLPGRSNLGTPHINPIGINPQHGRGNQVYNVQLQHQYCQRNHGSSLENTSSFKRNFQTAENSQRFNAPVAQPQKKQKTGVRFRIRGRNDNYNPPTTSSTVTSSNFQGNVDFGSNPTSNKNDIRMDHAPVAQPQKKQKTGVRFKVRGRNDNYNPPTTSSTVTSSNVQGNVDFGSNPTSNQNEISMDHETGSQEVFGTPQLLPRELALKTEYHVRKTVKYFYERKLAELKKTTDSRAVNQCKEKFDKHMKSCELMTPEEAELNWGPIAKNEPLSETSRKAPILSALLDAPCAKGQHHSFNIIDNLMTTAIANGTLERHRQPSGNAINRNNQAEAAVTGQGNRQLGRTAMESHNTGENNISNGDGSEMDES</sequence>
<feature type="region of interest" description="Disordered" evidence="1">
    <location>
        <begin position="408"/>
        <end position="459"/>
    </location>
</feature>
<feature type="compositionally biased region" description="Low complexity" evidence="1">
    <location>
        <begin position="51"/>
        <end position="62"/>
    </location>
</feature>
<name>A0ABP1PS96_9HEXA</name>
<dbReference type="EMBL" id="CAXLJM020000008">
    <property type="protein sequence ID" value="CAL8075367.1"/>
    <property type="molecule type" value="Genomic_DNA"/>
</dbReference>
<evidence type="ECO:0000256" key="1">
    <source>
        <dbReference type="SAM" id="MobiDB-lite"/>
    </source>
</evidence>
<evidence type="ECO:0000313" key="3">
    <source>
        <dbReference type="Proteomes" id="UP001642540"/>
    </source>
</evidence>
<feature type="region of interest" description="Disordered" evidence="1">
    <location>
        <begin position="36"/>
        <end position="73"/>
    </location>
</feature>
<feature type="region of interest" description="Disordered" evidence="1">
    <location>
        <begin position="1"/>
        <end position="24"/>
    </location>
</feature>
<keyword evidence="3" id="KW-1185">Reference proteome</keyword>
<accession>A0ABP1PS96</accession>
<comment type="caution">
    <text evidence="2">The sequence shown here is derived from an EMBL/GenBank/DDBJ whole genome shotgun (WGS) entry which is preliminary data.</text>
</comment>
<dbReference type="Proteomes" id="UP001642540">
    <property type="component" value="Unassembled WGS sequence"/>
</dbReference>
<gene>
    <name evidence="2" type="ORF">ODALV1_LOCUS3151</name>
</gene>
<organism evidence="2 3">
    <name type="scientific">Orchesella dallaii</name>
    <dbReference type="NCBI Taxonomy" id="48710"/>
    <lineage>
        <taxon>Eukaryota</taxon>
        <taxon>Metazoa</taxon>
        <taxon>Ecdysozoa</taxon>
        <taxon>Arthropoda</taxon>
        <taxon>Hexapoda</taxon>
        <taxon>Collembola</taxon>
        <taxon>Entomobryomorpha</taxon>
        <taxon>Entomobryoidea</taxon>
        <taxon>Orchesellidae</taxon>
        <taxon>Orchesellinae</taxon>
        <taxon>Orchesella</taxon>
    </lineage>
</organism>
<feature type="region of interest" description="Disordered" evidence="1">
    <location>
        <begin position="176"/>
        <end position="199"/>
    </location>
</feature>
<protein>
    <submittedName>
        <fullName evidence="2">Uncharacterized protein</fullName>
    </submittedName>
</protein>
<feature type="compositionally biased region" description="Polar residues" evidence="1">
    <location>
        <begin position="1"/>
        <end position="19"/>
    </location>
</feature>
<reference evidence="2 3" key="1">
    <citation type="submission" date="2024-08" db="EMBL/GenBank/DDBJ databases">
        <authorList>
            <person name="Cucini C."/>
            <person name="Frati F."/>
        </authorList>
    </citation>
    <scope>NUCLEOTIDE SEQUENCE [LARGE SCALE GENOMIC DNA]</scope>
</reference>
<feature type="compositionally biased region" description="Polar residues" evidence="1">
    <location>
        <begin position="410"/>
        <end position="452"/>
    </location>
</feature>
<evidence type="ECO:0000313" key="2">
    <source>
        <dbReference type="EMBL" id="CAL8075367.1"/>
    </source>
</evidence>